<evidence type="ECO:0000313" key="2">
    <source>
        <dbReference type="EMBL" id="KAK2149341.1"/>
    </source>
</evidence>
<dbReference type="PRINTS" id="PR01438">
    <property type="entry name" value="UNVRSLSTRESS"/>
</dbReference>
<keyword evidence="3" id="KW-1185">Reference proteome</keyword>
<dbReference type="InterPro" id="IPR006015">
    <property type="entry name" value="Universal_stress_UspA"/>
</dbReference>
<sequence>MSERGQSEEKLTVLVAVDGSRFSQHALEWYIRVLYKPNFDLLLVHCMEPLSCISESTTPEEYEKMLADGKETAKKVEDRFEQFLRENNVNGRTTTIFGHRPGEILIDTAKKENAAMIVVGSRGLSQVRKTLLGSVSDYLVHHAYCPVIVCRDPNIDNKLNIM</sequence>
<evidence type="ECO:0000313" key="3">
    <source>
        <dbReference type="Proteomes" id="UP001208570"/>
    </source>
</evidence>
<dbReference type="InterPro" id="IPR014729">
    <property type="entry name" value="Rossmann-like_a/b/a_fold"/>
</dbReference>
<protein>
    <recommendedName>
        <fullName evidence="1">UspA domain-containing protein</fullName>
    </recommendedName>
</protein>
<dbReference type="PANTHER" id="PTHR46989">
    <property type="entry name" value="USP DOMAIN-CONTAINING PROTEIN"/>
    <property type="match status" value="1"/>
</dbReference>
<dbReference type="AlphaFoldDB" id="A0AAD9JA70"/>
<gene>
    <name evidence="2" type="ORF">LSH36_455g07071</name>
</gene>
<feature type="domain" description="UspA" evidence="1">
    <location>
        <begin position="12"/>
        <end position="151"/>
    </location>
</feature>
<accession>A0AAD9JA70</accession>
<dbReference type="SUPFAM" id="SSF52402">
    <property type="entry name" value="Adenine nucleotide alpha hydrolases-like"/>
    <property type="match status" value="1"/>
</dbReference>
<dbReference type="Gene3D" id="3.40.50.620">
    <property type="entry name" value="HUPs"/>
    <property type="match status" value="1"/>
</dbReference>
<proteinExistence type="predicted"/>
<dbReference type="CDD" id="cd23659">
    <property type="entry name" value="USP_At3g01520-like"/>
    <property type="match status" value="1"/>
</dbReference>
<reference evidence="2" key="1">
    <citation type="journal article" date="2023" name="Mol. Biol. Evol.">
        <title>Third-Generation Sequencing Reveals the Adaptive Role of the Epigenome in Three Deep-Sea Polychaetes.</title>
        <authorList>
            <person name="Perez M."/>
            <person name="Aroh O."/>
            <person name="Sun Y."/>
            <person name="Lan Y."/>
            <person name="Juniper S.K."/>
            <person name="Young C.R."/>
            <person name="Angers B."/>
            <person name="Qian P.Y."/>
        </authorList>
    </citation>
    <scope>NUCLEOTIDE SEQUENCE</scope>
    <source>
        <strain evidence="2">P08H-3</strain>
    </source>
</reference>
<dbReference type="InterPro" id="IPR006016">
    <property type="entry name" value="UspA"/>
</dbReference>
<name>A0AAD9JA70_9ANNE</name>
<dbReference type="Proteomes" id="UP001208570">
    <property type="component" value="Unassembled WGS sequence"/>
</dbReference>
<organism evidence="2 3">
    <name type="scientific">Paralvinella palmiformis</name>
    <dbReference type="NCBI Taxonomy" id="53620"/>
    <lineage>
        <taxon>Eukaryota</taxon>
        <taxon>Metazoa</taxon>
        <taxon>Spiralia</taxon>
        <taxon>Lophotrochozoa</taxon>
        <taxon>Annelida</taxon>
        <taxon>Polychaeta</taxon>
        <taxon>Sedentaria</taxon>
        <taxon>Canalipalpata</taxon>
        <taxon>Terebellida</taxon>
        <taxon>Terebelliformia</taxon>
        <taxon>Alvinellidae</taxon>
        <taxon>Paralvinella</taxon>
    </lineage>
</organism>
<comment type="caution">
    <text evidence="2">The sequence shown here is derived from an EMBL/GenBank/DDBJ whole genome shotgun (WGS) entry which is preliminary data.</text>
</comment>
<dbReference type="EMBL" id="JAODUP010000456">
    <property type="protein sequence ID" value="KAK2149341.1"/>
    <property type="molecule type" value="Genomic_DNA"/>
</dbReference>
<dbReference type="Pfam" id="PF00582">
    <property type="entry name" value="Usp"/>
    <property type="match status" value="1"/>
</dbReference>
<evidence type="ECO:0000259" key="1">
    <source>
        <dbReference type="Pfam" id="PF00582"/>
    </source>
</evidence>
<dbReference type="PANTHER" id="PTHR46989:SF3">
    <property type="entry name" value="USPA DOMAIN-CONTAINING PROTEIN"/>
    <property type="match status" value="1"/>
</dbReference>